<dbReference type="AlphaFoldDB" id="A0A223VAT5"/>
<evidence type="ECO:0000313" key="3">
    <source>
        <dbReference type="EMBL" id="ASV32422.1"/>
    </source>
</evidence>
<dbReference type="InterPro" id="IPR029018">
    <property type="entry name" value="Hex-like_dom2"/>
</dbReference>
<dbReference type="Pfam" id="PF15979">
    <property type="entry name" value="Glyco_hydro_115"/>
    <property type="match status" value="1"/>
</dbReference>
<organism evidence="3 4">
    <name type="scientific">Maribacter cobaltidurans</name>
    <dbReference type="NCBI Taxonomy" id="1178778"/>
    <lineage>
        <taxon>Bacteria</taxon>
        <taxon>Pseudomonadati</taxon>
        <taxon>Bacteroidota</taxon>
        <taxon>Flavobacteriia</taxon>
        <taxon>Flavobacteriales</taxon>
        <taxon>Flavobacteriaceae</taxon>
        <taxon>Maribacter</taxon>
    </lineage>
</organism>
<gene>
    <name evidence="3" type="ORF">CJ263_20500</name>
</gene>
<evidence type="ECO:0000259" key="2">
    <source>
        <dbReference type="Pfam" id="PF17829"/>
    </source>
</evidence>
<reference evidence="3 4" key="1">
    <citation type="submission" date="2017-08" db="EMBL/GenBank/DDBJ databases">
        <title>The complete genome sequence of Maribacter sp. B1, isolated from deep-sea sediment.</title>
        <authorList>
            <person name="Wu Y.-H."/>
            <person name="Cheng H."/>
            <person name="Xu X.-W."/>
        </authorList>
    </citation>
    <scope>NUCLEOTIDE SEQUENCE [LARGE SCALE GENOMIC DNA]</scope>
    <source>
        <strain evidence="3 4">B1</strain>
    </source>
</reference>
<dbReference type="InterPro" id="IPR031924">
    <property type="entry name" value="GH115"/>
</dbReference>
<name>A0A223VAT5_9FLAO</name>
<dbReference type="Gene3D" id="2.60.120.1620">
    <property type="match status" value="1"/>
</dbReference>
<dbReference type="Proteomes" id="UP000215244">
    <property type="component" value="Chromosome"/>
</dbReference>
<dbReference type="PANTHER" id="PTHR37842">
    <property type="match status" value="1"/>
</dbReference>
<dbReference type="SUPFAM" id="SSF55545">
    <property type="entry name" value="beta-N-acetylhexosaminidase-like domain"/>
    <property type="match status" value="1"/>
</dbReference>
<keyword evidence="4" id="KW-1185">Reference proteome</keyword>
<dbReference type="EMBL" id="CP022957">
    <property type="protein sequence ID" value="ASV32422.1"/>
    <property type="molecule type" value="Genomic_DNA"/>
</dbReference>
<proteinExistence type="predicted"/>
<dbReference type="GO" id="GO:0016787">
    <property type="term" value="F:hydrolase activity"/>
    <property type="evidence" value="ECO:0007669"/>
    <property type="project" value="UniProtKB-KW"/>
</dbReference>
<keyword evidence="1 3" id="KW-0378">Hydrolase</keyword>
<dbReference type="KEGG" id="marb:CJ263_20500"/>
<protein>
    <submittedName>
        <fullName evidence="3">Glycosyl hydrolase</fullName>
    </submittedName>
</protein>
<dbReference type="Gene3D" id="1.20.58.2150">
    <property type="match status" value="1"/>
</dbReference>
<dbReference type="InterPro" id="IPR042301">
    <property type="entry name" value="GH115_sf"/>
</dbReference>
<dbReference type="Gene3D" id="3.20.20.520">
    <property type="entry name" value="Glycosyl hydrolase family 115"/>
    <property type="match status" value="1"/>
</dbReference>
<dbReference type="GO" id="GO:0005975">
    <property type="term" value="P:carbohydrate metabolic process"/>
    <property type="evidence" value="ECO:0007669"/>
    <property type="project" value="UniProtKB-ARBA"/>
</dbReference>
<accession>A0A223VAT5</accession>
<dbReference type="PANTHER" id="PTHR37842:SF2">
    <property type="entry name" value="GYLCOSYL HYDROLASE 115 C-TERMINAL DOMAIN-CONTAINING PROTEIN"/>
    <property type="match status" value="1"/>
</dbReference>
<sequence length="970" mass="111285">MLDPMTWLKEIKSTFINFLCFLFLCNNVFASDNVQYVVDQPVKGSFPLATKGNVASILLSENDFAGVKRVAGHLQNDLLKVTGLKPSTLLDKTTDEDYVVIAGTLGTSSLIDELVKKGKISGRELKGKWEKFITKVIKNPMPGIKNALVIAGSDKRGTIYGIYDLSNQIGVHPWHFWADVPIVKQNELHVLPGKHTKGEPKVKYRGLFINDEAPALTGWVNEHYGSFNSDFYDNVFELILRMGGNYVWPSMWRPRMFYEDDPRNGELAEEYGIVMGTSHHEPLTRAHEEWSHFGSGPWNFETNAEELKKFWRNGIERMGEKETLVTIGMRGDGDESMSEGTAIELLENVVKTQREIIEDVTGKPAEATPQIWALYKEVQDYYDNGMEVPEDVTLLLCDDNWGNLRKLPSLDAKPRKGGYGIYYHFDYVGGPRNYKWLNTNQIERTWEQMHLAYEHNVDQVWIVNVGDIKPMEFPLQFFMDYAWNPEAWNADNLNDYYNHWASEVFNGIETHVIADIMRKYTKYNARRKHELIDPNTFSLTNYNEADRIVDSYNSLAEKAEEIYSKLPIIYKDAFYQLVLFPVLASANLNELYISAAKNNYYAKQGRVSTNQYADRVEELFKKDAELTKFYHTELASGKWNHMMSQTHIGYNNWQEPRFNRIPETIKIDPSDNAEMGLTISNSEDWWSGDNEDAVLPIFDPVNNQEYFVEIFNRGKKSFEFDIKKDAEWIKLSETIGNLQDQKKISVTIDWKKAPKGKNTATILVSGAQKQIPVLIKINNYPKDNIKGFVENNGYIVIDAENFTNKKEPRDFEWKTVENLGKTGTSMISLPIQKGRVELTAKSPKLSYDIHLASAGKVKVQMLFSPTINYASRQGMYFGLSFDNQSPRLINYDADPTIFNYNGKVPENWHNDVGNNIKTITAEFDIEAPSNHTLNYFRVDEGLVLQRIIIETENSNLKESYLGPRESAKLD</sequence>
<dbReference type="Gene3D" id="3.30.379.10">
    <property type="entry name" value="Chitobiase/beta-hexosaminidase domain 2-like"/>
    <property type="match status" value="1"/>
</dbReference>
<evidence type="ECO:0000313" key="4">
    <source>
        <dbReference type="Proteomes" id="UP000215244"/>
    </source>
</evidence>
<dbReference type="Pfam" id="PF17829">
    <property type="entry name" value="GH115_C"/>
    <property type="match status" value="1"/>
</dbReference>
<feature type="domain" description="Gylcosyl hydrolase 115 C-terminal" evidence="2">
    <location>
        <begin position="787"/>
        <end position="965"/>
    </location>
</feature>
<dbReference type="InterPro" id="IPR041437">
    <property type="entry name" value="GH115_C"/>
</dbReference>
<evidence type="ECO:0000256" key="1">
    <source>
        <dbReference type="ARBA" id="ARBA00022801"/>
    </source>
</evidence>